<keyword evidence="2" id="KW-0663">Pyridoxal phosphate</keyword>
<proteinExistence type="predicted"/>
<dbReference type="InterPro" id="IPR002985">
    <property type="entry name" value="Arg_decrbxlase"/>
</dbReference>
<evidence type="ECO:0000313" key="6">
    <source>
        <dbReference type="Proteomes" id="UP000712673"/>
    </source>
</evidence>
<dbReference type="PANTHER" id="PTHR43295">
    <property type="entry name" value="ARGININE DECARBOXYLASE"/>
    <property type="match status" value="1"/>
</dbReference>
<evidence type="ECO:0000256" key="2">
    <source>
        <dbReference type="ARBA" id="ARBA00022898"/>
    </source>
</evidence>
<evidence type="ECO:0000259" key="3">
    <source>
        <dbReference type="Pfam" id="PF17810"/>
    </source>
</evidence>
<evidence type="ECO:0000256" key="1">
    <source>
        <dbReference type="ARBA" id="ARBA00001933"/>
    </source>
</evidence>
<feature type="non-terminal residue" evidence="5">
    <location>
        <position position="1"/>
    </location>
</feature>
<reference evidence="5" key="1">
    <citation type="submission" date="2019-03" db="EMBL/GenBank/DDBJ databases">
        <title>Lake Tanganyika Metagenome-Assembled Genomes (MAGs).</title>
        <authorList>
            <person name="Tran P."/>
        </authorList>
    </citation>
    <scope>NUCLEOTIDE SEQUENCE</scope>
    <source>
        <strain evidence="5">K_DeepCast_65m_m2_066</strain>
    </source>
</reference>
<dbReference type="GO" id="GO:0008295">
    <property type="term" value="P:spermidine biosynthetic process"/>
    <property type="evidence" value="ECO:0007669"/>
    <property type="project" value="InterPro"/>
</dbReference>
<evidence type="ECO:0000259" key="4">
    <source>
        <dbReference type="Pfam" id="PF17944"/>
    </source>
</evidence>
<name>A0A938B3M2_UNCTE</name>
<accession>A0A938B3M2</accession>
<dbReference type="Proteomes" id="UP000712673">
    <property type="component" value="Unassembled WGS sequence"/>
</dbReference>
<gene>
    <name evidence="5" type="ORF">FJZ47_15605</name>
</gene>
<dbReference type="InterPro" id="IPR041128">
    <property type="entry name" value="Arg_decarbox_C"/>
</dbReference>
<dbReference type="Pfam" id="PF17810">
    <property type="entry name" value="Arg_decarb_HB"/>
    <property type="match status" value="1"/>
</dbReference>
<feature type="domain" description="Arginine decarboxylase C-terminal helical" evidence="4">
    <location>
        <begin position="202"/>
        <end position="255"/>
    </location>
</feature>
<dbReference type="PANTHER" id="PTHR43295:SF9">
    <property type="entry name" value="BIOSYNTHETIC ARGININE DECARBOXYLASE"/>
    <property type="match status" value="1"/>
</dbReference>
<comment type="caution">
    <text evidence="5">The sequence shown here is derived from an EMBL/GenBank/DDBJ whole genome shotgun (WGS) entry which is preliminary data.</text>
</comment>
<dbReference type="EMBL" id="VGLS01000511">
    <property type="protein sequence ID" value="MBM3225209.1"/>
    <property type="molecule type" value="Genomic_DNA"/>
</dbReference>
<dbReference type="PRINTS" id="PR01180">
    <property type="entry name" value="ARGDCRBXLASE"/>
</dbReference>
<sequence length="258" mass="29895">WNLSDSYRELTRKNLLEAYHDAVQYKDESLTLFALGHLSLQERVMAEDYFWGICQKILRFTREMDEVPEEFEGLERLLADTYFCNFSLFQSIPDSWAVNQLFPIMPIHRLTEEPARRAVLADITCDSDGKIDEFIDRREVRHVLQLHAQNDAEYYLGFFLVGAYQEILGDLHNLFGDTHTVHVSLAPNGGYHIEAVVAGDTVTDVLEYVSYSREDLVARLRRAIESALRAKRINLEDSRQLLKIYETGLSSYTYLEAE</sequence>
<comment type="cofactor">
    <cofactor evidence="1">
        <name>pyridoxal 5'-phosphate</name>
        <dbReference type="ChEBI" id="CHEBI:597326"/>
    </cofactor>
</comment>
<dbReference type="InterPro" id="IPR040634">
    <property type="entry name" value="Arg_decarb_HB"/>
</dbReference>
<dbReference type="Gene3D" id="2.40.37.10">
    <property type="entry name" value="Lyase, Ornithine Decarboxylase, Chain A, domain 1"/>
    <property type="match status" value="1"/>
</dbReference>
<dbReference type="AlphaFoldDB" id="A0A938B3M2"/>
<organism evidence="5 6">
    <name type="scientific">Tectimicrobiota bacterium</name>
    <dbReference type="NCBI Taxonomy" id="2528274"/>
    <lineage>
        <taxon>Bacteria</taxon>
        <taxon>Pseudomonadati</taxon>
        <taxon>Nitrospinota/Tectimicrobiota group</taxon>
        <taxon>Candidatus Tectimicrobiota</taxon>
    </lineage>
</organism>
<feature type="domain" description="Arginine decarboxylase helical bundle" evidence="3">
    <location>
        <begin position="2"/>
        <end position="74"/>
    </location>
</feature>
<dbReference type="GO" id="GO:0006527">
    <property type="term" value="P:L-arginine catabolic process"/>
    <property type="evidence" value="ECO:0007669"/>
    <property type="project" value="InterPro"/>
</dbReference>
<dbReference type="GO" id="GO:0008792">
    <property type="term" value="F:arginine decarboxylase activity"/>
    <property type="evidence" value="ECO:0007669"/>
    <property type="project" value="InterPro"/>
</dbReference>
<dbReference type="Gene3D" id="1.10.287.3440">
    <property type="match status" value="1"/>
</dbReference>
<dbReference type="SUPFAM" id="SSF50621">
    <property type="entry name" value="Alanine racemase C-terminal domain-like"/>
    <property type="match status" value="1"/>
</dbReference>
<protein>
    <submittedName>
        <fullName evidence="5">Arginine decarboxylase</fullName>
    </submittedName>
</protein>
<dbReference type="Pfam" id="PF17944">
    <property type="entry name" value="Arg_decarbox_C"/>
    <property type="match status" value="1"/>
</dbReference>
<dbReference type="InterPro" id="IPR009006">
    <property type="entry name" value="Ala_racemase/Decarboxylase_C"/>
</dbReference>
<evidence type="ECO:0000313" key="5">
    <source>
        <dbReference type="EMBL" id="MBM3225209.1"/>
    </source>
</evidence>